<protein>
    <submittedName>
        <fullName evidence="1">Uncharacterized protein</fullName>
    </submittedName>
</protein>
<accession>A0ABD0R4S7</accession>
<proteinExistence type="predicted"/>
<keyword evidence="2" id="KW-1185">Reference proteome</keyword>
<dbReference type="Proteomes" id="UP001529510">
    <property type="component" value="Unassembled WGS sequence"/>
</dbReference>
<feature type="non-terminal residue" evidence="1">
    <location>
        <position position="52"/>
    </location>
</feature>
<gene>
    <name evidence="1" type="ORF">M9458_011223</name>
</gene>
<organism evidence="1 2">
    <name type="scientific">Cirrhinus mrigala</name>
    <name type="common">Mrigala</name>
    <dbReference type="NCBI Taxonomy" id="683832"/>
    <lineage>
        <taxon>Eukaryota</taxon>
        <taxon>Metazoa</taxon>
        <taxon>Chordata</taxon>
        <taxon>Craniata</taxon>
        <taxon>Vertebrata</taxon>
        <taxon>Euteleostomi</taxon>
        <taxon>Actinopterygii</taxon>
        <taxon>Neopterygii</taxon>
        <taxon>Teleostei</taxon>
        <taxon>Ostariophysi</taxon>
        <taxon>Cypriniformes</taxon>
        <taxon>Cyprinidae</taxon>
        <taxon>Labeoninae</taxon>
        <taxon>Labeonini</taxon>
        <taxon>Cirrhinus</taxon>
    </lineage>
</organism>
<reference evidence="1 2" key="1">
    <citation type="submission" date="2024-05" db="EMBL/GenBank/DDBJ databases">
        <title>Genome sequencing and assembly of Indian major carp, Cirrhinus mrigala (Hamilton, 1822).</title>
        <authorList>
            <person name="Mohindra V."/>
            <person name="Chowdhury L.M."/>
            <person name="Lal K."/>
            <person name="Jena J.K."/>
        </authorList>
    </citation>
    <scope>NUCLEOTIDE SEQUENCE [LARGE SCALE GENOMIC DNA]</scope>
    <source>
        <strain evidence="1">CM1030</strain>
        <tissue evidence="1">Blood</tissue>
    </source>
</reference>
<feature type="non-terminal residue" evidence="1">
    <location>
        <position position="1"/>
    </location>
</feature>
<comment type="caution">
    <text evidence="1">The sequence shown here is derived from an EMBL/GenBank/DDBJ whole genome shotgun (WGS) entry which is preliminary data.</text>
</comment>
<sequence>LTCFGQQKSQALSPRGLKTLDTFSLSAPTSWHTAITARDGLYIKTKNRRKTG</sequence>
<name>A0ABD0R4S7_CIRMR</name>
<dbReference type="EMBL" id="JAMKFB020000005">
    <property type="protein sequence ID" value="KAL0192927.1"/>
    <property type="molecule type" value="Genomic_DNA"/>
</dbReference>
<dbReference type="AlphaFoldDB" id="A0ABD0R4S7"/>
<evidence type="ECO:0000313" key="1">
    <source>
        <dbReference type="EMBL" id="KAL0192927.1"/>
    </source>
</evidence>
<evidence type="ECO:0000313" key="2">
    <source>
        <dbReference type="Proteomes" id="UP001529510"/>
    </source>
</evidence>